<sequence>MGPACYYMLIFPTRAVDPKTELPENGAVNLKILALGFRKSFCAAPRVQYALRTVPLPLTEEFSAGHDRAVLSCLTAVLSPGADFDSLPPLAAVTAQLALRHGGLGLRSAVRRHWASWADGLQFFARSEPAFAERLSASLAGSGSLPLALDSLRLAGHSLSAAGFELPAWQNLSRMLSPQQHDDDPGVDTAVTVCKKGNGCPNYLNNELTCDGLFFVGSDPPMFLTIKLGQASGNNASSLPKALLDVSNRSRA</sequence>
<comment type="caution">
    <text evidence="1">The sequence shown here is derived from an EMBL/GenBank/DDBJ whole genome shotgun (WGS) entry which is preliminary data.</text>
</comment>
<dbReference type="Proteomes" id="UP000649617">
    <property type="component" value="Unassembled WGS sequence"/>
</dbReference>
<dbReference type="AlphaFoldDB" id="A0A812KJX3"/>
<evidence type="ECO:0000313" key="2">
    <source>
        <dbReference type="Proteomes" id="UP000649617"/>
    </source>
</evidence>
<reference evidence="1" key="1">
    <citation type="submission" date="2021-02" db="EMBL/GenBank/DDBJ databases">
        <authorList>
            <person name="Dougan E. K."/>
            <person name="Rhodes N."/>
            <person name="Thang M."/>
            <person name="Chan C."/>
        </authorList>
    </citation>
    <scope>NUCLEOTIDE SEQUENCE</scope>
</reference>
<dbReference type="EMBL" id="CAJNIZ010004147">
    <property type="protein sequence ID" value="CAE7229444.1"/>
    <property type="molecule type" value="Genomic_DNA"/>
</dbReference>
<name>A0A812KJX3_SYMPI</name>
<proteinExistence type="predicted"/>
<evidence type="ECO:0000313" key="1">
    <source>
        <dbReference type="EMBL" id="CAE7229444.1"/>
    </source>
</evidence>
<gene>
    <name evidence="1" type="primary">iolC</name>
    <name evidence="1" type="ORF">SPIL2461_LOCUS3406</name>
</gene>
<protein>
    <submittedName>
        <fullName evidence="1">IolC protein</fullName>
    </submittedName>
</protein>
<keyword evidence="2" id="KW-1185">Reference proteome</keyword>
<organism evidence="1 2">
    <name type="scientific">Symbiodinium pilosum</name>
    <name type="common">Dinoflagellate</name>
    <dbReference type="NCBI Taxonomy" id="2952"/>
    <lineage>
        <taxon>Eukaryota</taxon>
        <taxon>Sar</taxon>
        <taxon>Alveolata</taxon>
        <taxon>Dinophyceae</taxon>
        <taxon>Suessiales</taxon>
        <taxon>Symbiodiniaceae</taxon>
        <taxon>Symbiodinium</taxon>
    </lineage>
</organism>
<accession>A0A812KJX3</accession>